<dbReference type="RefSeq" id="WP_118917011.1">
    <property type="nucleotide sequence ID" value="NZ_CP032097.1"/>
</dbReference>
<feature type="coiled-coil region" evidence="2">
    <location>
        <begin position="64"/>
        <end position="129"/>
    </location>
</feature>
<dbReference type="Gene3D" id="2.40.30.170">
    <property type="match status" value="1"/>
</dbReference>
<name>A0A347U7H4_9BACT</name>
<dbReference type="SUPFAM" id="SSF111369">
    <property type="entry name" value="HlyD-like secretion proteins"/>
    <property type="match status" value="1"/>
</dbReference>
<dbReference type="AlphaFoldDB" id="A0A347U7H4"/>
<dbReference type="InterPro" id="IPR058792">
    <property type="entry name" value="Beta-barrel_RND_2"/>
</dbReference>
<feature type="domain" description="CusB-like beta-barrel" evidence="4">
    <location>
        <begin position="178"/>
        <end position="249"/>
    </location>
</feature>
<organism evidence="6 8">
    <name type="scientific">Arcobacter ellisii</name>
    <dbReference type="NCBI Taxonomy" id="913109"/>
    <lineage>
        <taxon>Bacteria</taxon>
        <taxon>Pseudomonadati</taxon>
        <taxon>Campylobacterota</taxon>
        <taxon>Epsilonproteobacteria</taxon>
        <taxon>Campylobacterales</taxon>
        <taxon>Arcobacteraceae</taxon>
        <taxon>Arcobacter</taxon>
    </lineage>
</organism>
<reference evidence="6 8" key="1">
    <citation type="submission" date="2017-09" db="EMBL/GenBank/DDBJ databases">
        <title>Genomics of the genus Arcobacter.</title>
        <authorList>
            <person name="Perez-Cataluna A."/>
            <person name="Figueras M.J."/>
            <person name="Salas-Masso N."/>
        </authorList>
    </citation>
    <scope>NUCLEOTIDE SEQUENCE [LARGE SCALE GENOMIC DNA]</scope>
    <source>
        <strain evidence="6 8">CECT 7837</strain>
    </source>
</reference>
<evidence type="ECO:0000313" key="8">
    <source>
        <dbReference type="Proteomes" id="UP000290588"/>
    </source>
</evidence>
<evidence type="ECO:0000313" key="6">
    <source>
        <dbReference type="EMBL" id="RXI30600.1"/>
    </source>
</evidence>
<dbReference type="Pfam" id="PF25917">
    <property type="entry name" value="BSH_RND"/>
    <property type="match status" value="1"/>
</dbReference>
<evidence type="ECO:0000256" key="2">
    <source>
        <dbReference type="SAM" id="Coils"/>
    </source>
</evidence>
<proteinExistence type="inferred from homology"/>
<dbReference type="GO" id="GO:0015562">
    <property type="term" value="F:efflux transmembrane transporter activity"/>
    <property type="evidence" value="ECO:0007669"/>
    <property type="project" value="TreeGrafter"/>
</dbReference>
<dbReference type="OrthoDB" id="9806939at2"/>
<dbReference type="InterPro" id="IPR058625">
    <property type="entry name" value="MdtA-like_BSH"/>
</dbReference>
<keyword evidence="2" id="KW-0175">Coiled coil</keyword>
<evidence type="ECO:0000256" key="1">
    <source>
        <dbReference type="ARBA" id="ARBA00009477"/>
    </source>
</evidence>
<dbReference type="EMBL" id="NXIG01000006">
    <property type="protein sequence ID" value="RXI30600.1"/>
    <property type="molecule type" value="Genomic_DNA"/>
</dbReference>
<dbReference type="Proteomes" id="UP000290588">
    <property type="component" value="Unassembled WGS sequence"/>
</dbReference>
<accession>A0A347U7H4</accession>
<gene>
    <name evidence="5" type="ORF">AELL_1132</name>
    <name evidence="6" type="ORF">CP962_07470</name>
</gene>
<evidence type="ECO:0000259" key="3">
    <source>
        <dbReference type="Pfam" id="PF25917"/>
    </source>
</evidence>
<dbReference type="Gene3D" id="1.10.287.470">
    <property type="entry name" value="Helix hairpin bin"/>
    <property type="match status" value="1"/>
</dbReference>
<dbReference type="PANTHER" id="PTHR30469:SF15">
    <property type="entry name" value="HLYD FAMILY OF SECRETION PROTEINS"/>
    <property type="match status" value="1"/>
</dbReference>
<dbReference type="Pfam" id="PF25954">
    <property type="entry name" value="Beta-barrel_RND_2"/>
    <property type="match status" value="1"/>
</dbReference>
<dbReference type="EMBL" id="CP032097">
    <property type="protein sequence ID" value="AXX94802.1"/>
    <property type="molecule type" value="Genomic_DNA"/>
</dbReference>
<dbReference type="Gene3D" id="2.40.50.100">
    <property type="match status" value="1"/>
</dbReference>
<dbReference type="InterPro" id="IPR006143">
    <property type="entry name" value="RND_pump_MFP"/>
</dbReference>
<dbReference type="KEGG" id="aell:AELL_1132"/>
<reference evidence="5 7" key="2">
    <citation type="submission" date="2018-08" db="EMBL/GenBank/DDBJ databases">
        <title>Complete genome of the Arcobacter ellisii type strain LMG 26155.</title>
        <authorList>
            <person name="Miller W.G."/>
            <person name="Yee E."/>
            <person name="Bono J.L."/>
        </authorList>
    </citation>
    <scope>NUCLEOTIDE SEQUENCE [LARGE SCALE GENOMIC DNA]</scope>
    <source>
        <strain evidence="5 7">LMG 26155</strain>
    </source>
</reference>
<protein>
    <submittedName>
        <fullName evidence="6">Efflux transporter periplasmic adaptor subunit</fullName>
    </submittedName>
    <submittedName>
        <fullName evidence="5">RND family efflux system, membrane fusion protein</fullName>
    </submittedName>
</protein>
<evidence type="ECO:0000313" key="5">
    <source>
        <dbReference type="EMBL" id="AXX94802.1"/>
    </source>
</evidence>
<comment type="similarity">
    <text evidence="1">Belongs to the membrane fusion protein (MFP) (TC 8.A.1) family.</text>
</comment>
<feature type="domain" description="Multidrug resistance protein MdtA-like barrel-sandwich hybrid" evidence="3">
    <location>
        <begin position="34"/>
        <end position="171"/>
    </location>
</feature>
<dbReference type="GO" id="GO:1990281">
    <property type="term" value="C:efflux pump complex"/>
    <property type="evidence" value="ECO:0007669"/>
    <property type="project" value="TreeGrafter"/>
</dbReference>
<evidence type="ECO:0000313" key="7">
    <source>
        <dbReference type="Proteomes" id="UP000262582"/>
    </source>
</evidence>
<dbReference type="PANTHER" id="PTHR30469">
    <property type="entry name" value="MULTIDRUG RESISTANCE PROTEIN MDTA"/>
    <property type="match status" value="1"/>
</dbReference>
<dbReference type="NCBIfam" id="TIGR01730">
    <property type="entry name" value="RND_mfp"/>
    <property type="match status" value="1"/>
</dbReference>
<dbReference type="Proteomes" id="UP000262582">
    <property type="component" value="Chromosome"/>
</dbReference>
<sequence length="252" mass="28481">MIKALLTTLFCINLFAGTQIELSGTVESDNEKIITSRNMGYIKEVYVKEGSNVKKGDILYEIDSSNMDSNKKEIELNLQILQNQKNNIEVNLKRYKNLLAQDLVSLYEVEQMELNLTNTKNMIDITKAKLKEINTQYDYLKIKAPNDGLIIKKSIKAGEMSIPGMPAFVLTDLSTLLIKTNISESNLNNIKIGQKVDIEISSQNFKTQGTISAIIPNTVDLTHSFVLKISFDKKDFNIYPGMYSKILLNLEN</sequence>
<keyword evidence="7" id="KW-1185">Reference proteome</keyword>
<evidence type="ECO:0000259" key="4">
    <source>
        <dbReference type="Pfam" id="PF25954"/>
    </source>
</evidence>